<proteinExistence type="predicted"/>
<name>A0ACC2TNC5_9FUNG</name>
<reference evidence="1" key="1">
    <citation type="submission" date="2022-04" db="EMBL/GenBank/DDBJ databases">
        <title>Genome of the entomopathogenic fungus Entomophthora muscae.</title>
        <authorList>
            <person name="Elya C."/>
            <person name="Lovett B.R."/>
            <person name="Lee E."/>
            <person name="Macias A.M."/>
            <person name="Hajek A.E."/>
            <person name="De Bivort B.L."/>
            <person name="Kasson M.T."/>
            <person name="De Fine Licht H.H."/>
            <person name="Stajich J.E."/>
        </authorList>
    </citation>
    <scope>NUCLEOTIDE SEQUENCE</scope>
    <source>
        <strain evidence="1">Berkeley</strain>
    </source>
</reference>
<accession>A0ACC2TNC5</accession>
<dbReference type="Proteomes" id="UP001165960">
    <property type="component" value="Unassembled WGS sequence"/>
</dbReference>
<comment type="caution">
    <text evidence="1">The sequence shown here is derived from an EMBL/GenBank/DDBJ whole genome shotgun (WGS) entry which is preliminary data.</text>
</comment>
<keyword evidence="2" id="KW-1185">Reference proteome</keyword>
<organism evidence="1 2">
    <name type="scientific">Entomophthora muscae</name>
    <dbReference type="NCBI Taxonomy" id="34485"/>
    <lineage>
        <taxon>Eukaryota</taxon>
        <taxon>Fungi</taxon>
        <taxon>Fungi incertae sedis</taxon>
        <taxon>Zoopagomycota</taxon>
        <taxon>Entomophthoromycotina</taxon>
        <taxon>Entomophthoromycetes</taxon>
        <taxon>Entomophthorales</taxon>
        <taxon>Entomophthoraceae</taxon>
        <taxon>Entomophthora</taxon>
    </lineage>
</organism>
<dbReference type="EMBL" id="QTSX02002323">
    <property type="protein sequence ID" value="KAJ9076109.1"/>
    <property type="molecule type" value="Genomic_DNA"/>
</dbReference>
<sequence length="237" mass="25680">MEGGTNTGIPPDFDHFRVKHRYTIEDCDLLCYCLNLPQICQHLRCSACGRSDAYNIGTAGHGRVVGFCKSTSSRSGLPPCGKKDSPRWLHYTILIDAGIDPFNNPAVQADFACHRPTIVARRTADTSACCASDSLRAAYAPRTTLSTTGPARCRTQPANYTAVPPTQPAQPQSFVPASEPMYAQPAPHAFTPVDLSDRMGSPYPLTEHTFEGENNEDWDEIVAEPCPAPANAPVSDL</sequence>
<evidence type="ECO:0000313" key="1">
    <source>
        <dbReference type="EMBL" id="KAJ9076109.1"/>
    </source>
</evidence>
<gene>
    <name evidence="1" type="ORF">DSO57_1029385</name>
</gene>
<evidence type="ECO:0000313" key="2">
    <source>
        <dbReference type="Proteomes" id="UP001165960"/>
    </source>
</evidence>
<protein>
    <submittedName>
        <fullName evidence="1">Uncharacterized protein</fullName>
    </submittedName>
</protein>